<dbReference type="EMBL" id="CM034395">
    <property type="protein sequence ID" value="KAJ0178842.1"/>
    <property type="molecule type" value="Genomic_DNA"/>
</dbReference>
<accession>A0ACC1D5N6</accession>
<evidence type="ECO:0000313" key="1">
    <source>
        <dbReference type="EMBL" id="KAJ0178842.1"/>
    </source>
</evidence>
<protein>
    <submittedName>
        <fullName evidence="1">Uncharacterized protein</fullName>
    </submittedName>
</protein>
<comment type="caution">
    <text evidence="1">The sequence shown here is derived from an EMBL/GenBank/DDBJ whole genome shotgun (WGS) entry which is preliminary data.</text>
</comment>
<reference evidence="1 2" key="1">
    <citation type="journal article" date="2021" name="Front. Genet.">
        <title>Chromosome-Level Genome Assembly Reveals Significant Gene Expansion in the Toll and IMD Signaling Pathways of Dendrolimus kikuchii.</title>
        <authorList>
            <person name="Zhou J."/>
            <person name="Wu P."/>
            <person name="Xiong Z."/>
            <person name="Liu N."/>
            <person name="Zhao N."/>
            <person name="Ji M."/>
            <person name="Qiu Y."/>
            <person name="Yang B."/>
        </authorList>
    </citation>
    <scope>NUCLEOTIDE SEQUENCE [LARGE SCALE GENOMIC DNA]</scope>
    <source>
        <strain evidence="1">Ann1</strain>
    </source>
</reference>
<evidence type="ECO:0000313" key="2">
    <source>
        <dbReference type="Proteomes" id="UP000824533"/>
    </source>
</evidence>
<keyword evidence="2" id="KW-1185">Reference proteome</keyword>
<sequence length="442" mass="52241">METKNNKLLFLFWEVRHLLIAVFIFSIILYNRWQPLENDITKRLPHDALKFVMYKNKKSNKLDIVQMREIVKERNDLQQVRNLKNFGPIKNNTLILVISVGKFVYNLKYLIASLSQVKGIEDTLLIFSHWYLDENVDNIIISIEFARVLQIYYPYSIQLFPREFPGYNFHDCPYYMRMKTAEANNCTGAFNPDLHGRYRHPGRAEKKHHWWWTANRVFECLRCTANHEGLVLFLQDDFYILDDFIYMVSRMTKIATSFYRCDFLSLGTDCFSNYASSMSYIVELQTWNPEHHSSVFGFNAVVWNNIASRYNLFCSIDDSSWSRSLFYVSSSRKDGKGYKVLSSTLPRAFKISNRVSGSWLRRDVTENVLKVLDFRQNIHQELFPPFIETYVHLNLELDEYVSYDFGKSVGGWNDPRDKMLCRNITESKIKKVLLDMQNVISN</sequence>
<dbReference type="Proteomes" id="UP000824533">
    <property type="component" value="Linkage Group LG09"/>
</dbReference>
<proteinExistence type="predicted"/>
<name>A0ACC1D5N6_9NEOP</name>
<organism evidence="1 2">
    <name type="scientific">Dendrolimus kikuchii</name>
    <dbReference type="NCBI Taxonomy" id="765133"/>
    <lineage>
        <taxon>Eukaryota</taxon>
        <taxon>Metazoa</taxon>
        <taxon>Ecdysozoa</taxon>
        <taxon>Arthropoda</taxon>
        <taxon>Hexapoda</taxon>
        <taxon>Insecta</taxon>
        <taxon>Pterygota</taxon>
        <taxon>Neoptera</taxon>
        <taxon>Endopterygota</taxon>
        <taxon>Lepidoptera</taxon>
        <taxon>Glossata</taxon>
        <taxon>Ditrysia</taxon>
        <taxon>Bombycoidea</taxon>
        <taxon>Lasiocampidae</taxon>
        <taxon>Dendrolimus</taxon>
    </lineage>
</organism>
<gene>
    <name evidence="1" type="ORF">K1T71_005617</name>
</gene>